<sequence length="102" mass="12117">MIILKYKTGRSESCWPTIQKAGEIQLFTFNFNINKFIKFINSIKLPINLIIYENHSKAFVAFSGNFYINNYVCYLNFHTRNKKWYSHPINLLKACKSKKFPI</sequence>
<reference evidence="1 2" key="1">
    <citation type="submission" date="2018-05" db="EMBL/GenBank/DDBJ databases">
        <title>Annotation of the Mycoplasma phocidae genome.</title>
        <authorList>
            <person name="Brown D.R."/>
            <person name="Kutish G.F."/>
            <person name="Frasca S.Jr."/>
        </authorList>
    </citation>
    <scope>NUCLEOTIDE SEQUENCE [LARGE SCALE GENOMIC DNA]</scope>
    <source>
        <strain evidence="1 2">105</strain>
    </source>
</reference>
<keyword evidence="2" id="KW-1185">Reference proteome</keyword>
<gene>
    <name evidence="1" type="ORF">DA803_01950</name>
</gene>
<accession>A0A2Z5IRD5</accession>
<dbReference type="AlphaFoldDB" id="A0A2Z5IRD5"/>
<dbReference type="RefSeq" id="WP_114190950.1">
    <property type="nucleotide sequence ID" value="NZ_CP029295.1"/>
</dbReference>
<dbReference type="Proteomes" id="UP000252477">
    <property type="component" value="Chromosome"/>
</dbReference>
<evidence type="ECO:0000313" key="1">
    <source>
        <dbReference type="EMBL" id="AXE60846.1"/>
    </source>
</evidence>
<dbReference type="KEGG" id="mpho:DA803_01950"/>
<protein>
    <submittedName>
        <fullName evidence="1">Uncharacterized protein</fullName>
    </submittedName>
</protein>
<proteinExistence type="predicted"/>
<evidence type="ECO:0000313" key="2">
    <source>
        <dbReference type="Proteomes" id="UP000252477"/>
    </source>
</evidence>
<dbReference type="EMBL" id="CP029295">
    <property type="protein sequence ID" value="AXE60846.1"/>
    <property type="molecule type" value="Genomic_DNA"/>
</dbReference>
<name>A0A2Z5IRD5_9BACT</name>
<organism evidence="1 2">
    <name type="scientific">[Mycoplasma] phocae</name>
    <dbReference type="NCBI Taxonomy" id="142651"/>
    <lineage>
        <taxon>Bacteria</taxon>
        <taxon>Bacillati</taxon>
        <taxon>Mycoplasmatota</taxon>
        <taxon>Mycoplasmoidales</taxon>
        <taxon>Metamycoplasmataceae</taxon>
        <taxon>Metamycoplasma</taxon>
    </lineage>
</organism>